<name>A0A4R0R2N2_9APHY</name>
<dbReference type="GO" id="GO:0004586">
    <property type="term" value="F:ornithine decarboxylase activity"/>
    <property type="evidence" value="ECO:0007669"/>
    <property type="project" value="UniProtKB-EC"/>
</dbReference>
<dbReference type="Proteomes" id="UP000292702">
    <property type="component" value="Unassembled WGS sequence"/>
</dbReference>
<keyword evidence="14" id="KW-1185">Reference proteome</keyword>
<comment type="caution">
    <text evidence="13">The sequence shown here is derived from an EMBL/GenBank/DDBJ whole genome shotgun (WGS) entry which is preliminary data.</text>
</comment>
<dbReference type="GO" id="GO:0005737">
    <property type="term" value="C:cytoplasm"/>
    <property type="evidence" value="ECO:0007669"/>
    <property type="project" value="TreeGrafter"/>
</dbReference>
<evidence type="ECO:0000256" key="5">
    <source>
        <dbReference type="ARBA" id="ARBA00034115"/>
    </source>
</evidence>
<evidence type="ECO:0000256" key="3">
    <source>
        <dbReference type="ARBA" id="ARBA00022898"/>
    </source>
</evidence>
<dbReference type="STRING" id="92696.A0A4R0R2N2"/>
<dbReference type="CDD" id="cd00622">
    <property type="entry name" value="PLPDE_III_ODC"/>
    <property type="match status" value="1"/>
</dbReference>
<dbReference type="InterPro" id="IPR002433">
    <property type="entry name" value="Orn_de-COase"/>
</dbReference>
<dbReference type="PRINTS" id="PR01182">
    <property type="entry name" value="ORNDCRBXLASE"/>
</dbReference>
<feature type="domain" description="Orn/DAP/Arg decarboxylase 2 C-terminal" evidence="11">
    <location>
        <begin position="108"/>
        <end position="458"/>
    </location>
</feature>
<dbReference type="Pfam" id="PF00278">
    <property type="entry name" value="Orn_DAP_Arg_deC"/>
    <property type="match status" value="1"/>
</dbReference>
<comment type="catalytic activity">
    <reaction evidence="8">
        <text>L-ornithine + H(+) = putrescine + CO2</text>
        <dbReference type="Rhea" id="RHEA:22964"/>
        <dbReference type="ChEBI" id="CHEBI:15378"/>
        <dbReference type="ChEBI" id="CHEBI:16526"/>
        <dbReference type="ChEBI" id="CHEBI:46911"/>
        <dbReference type="ChEBI" id="CHEBI:326268"/>
        <dbReference type="EC" id="4.1.1.17"/>
    </reaction>
</comment>
<dbReference type="Gene3D" id="2.40.37.10">
    <property type="entry name" value="Lyase, Ornithine Decarboxylase, Chain A, domain 1"/>
    <property type="match status" value="1"/>
</dbReference>
<comment type="pathway">
    <text evidence="5">Amine and polyamine biosynthesis; putrescine biosynthesis via L-ornithine pathway; putrescine from L-ornithine: step 1/1.</text>
</comment>
<protein>
    <recommendedName>
        <fullName evidence="6">ornithine decarboxylase</fullName>
        <ecNumber evidence="6">4.1.1.17</ecNumber>
    </recommendedName>
</protein>
<comment type="similarity">
    <text evidence="2 10">Belongs to the Orn/Lys/Arg decarboxylase class-II family.</text>
</comment>
<dbReference type="InterPro" id="IPR022653">
    <property type="entry name" value="De-COase2_pyr-phos_BS"/>
</dbReference>
<comment type="cofactor">
    <cofactor evidence="1 9">
        <name>pyridoxal 5'-phosphate</name>
        <dbReference type="ChEBI" id="CHEBI:597326"/>
    </cofactor>
</comment>
<evidence type="ECO:0000259" key="12">
    <source>
        <dbReference type="Pfam" id="PF02784"/>
    </source>
</evidence>
<dbReference type="FunFam" id="3.20.20.10:FF:000005">
    <property type="entry name" value="Ornithine decarboxylase"/>
    <property type="match status" value="1"/>
</dbReference>
<organism evidence="13 14">
    <name type="scientific">Steccherinum ochraceum</name>
    <dbReference type="NCBI Taxonomy" id="92696"/>
    <lineage>
        <taxon>Eukaryota</taxon>
        <taxon>Fungi</taxon>
        <taxon>Dikarya</taxon>
        <taxon>Basidiomycota</taxon>
        <taxon>Agaricomycotina</taxon>
        <taxon>Agaricomycetes</taxon>
        <taxon>Polyporales</taxon>
        <taxon>Steccherinaceae</taxon>
        <taxon>Steccherinum</taxon>
    </lineage>
</organism>
<comment type="subunit">
    <text evidence="7">Homodimer. Only the dimer is catalytically active, as the active sites are constructed of residues from both monomers.</text>
</comment>
<evidence type="ECO:0000256" key="6">
    <source>
        <dbReference type="ARBA" id="ARBA00034138"/>
    </source>
</evidence>
<dbReference type="GO" id="GO:0033387">
    <property type="term" value="P:putrescine biosynthetic process from arginine, via ornithine"/>
    <property type="evidence" value="ECO:0007669"/>
    <property type="project" value="TreeGrafter"/>
</dbReference>
<dbReference type="Gene3D" id="3.20.20.10">
    <property type="entry name" value="Alanine racemase"/>
    <property type="match status" value="1"/>
</dbReference>
<evidence type="ECO:0000256" key="1">
    <source>
        <dbReference type="ARBA" id="ARBA00001933"/>
    </source>
</evidence>
<dbReference type="InterPro" id="IPR009006">
    <property type="entry name" value="Ala_racemase/Decarboxylase_C"/>
</dbReference>
<evidence type="ECO:0000256" key="10">
    <source>
        <dbReference type="RuleBase" id="RU003737"/>
    </source>
</evidence>
<feature type="domain" description="Orn/DAP/Arg decarboxylase 2 N-terminal" evidence="12">
    <location>
        <begin position="114"/>
        <end position="343"/>
    </location>
</feature>
<keyword evidence="4" id="KW-0456">Lyase</keyword>
<accession>A0A4R0R2N2</accession>
<evidence type="ECO:0000256" key="2">
    <source>
        <dbReference type="ARBA" id="ARBA00008872"/>
    </source>
</evidence>
<feature type="modified residue" description="N6-(pyridoxal phosphate)lysine" evidence="9">
    <location>
        <position position="136"/>
    </location>
</feature>
<evidence type="ECO:0000313" key="13">
    <source>
        <dbReference type="EMBL" id="TCD61342.1"/>
    </source>
</evidence>
<reference evidence="13 14" key="1">
    <citation type="submission" date="2018-11" db="EMBL/GenBank/DDBJ databases">
        <title>Genome assembly of Steccherinum ochraceum LE-BIN_3174, the white-rot fungus of the Steccherinaceae family (The Residual Polyporoid clade, Polyporales, Basidiomycota).</title>
        <authorList>
            <person name="Fedorova T.V."/>
            <person name="Glazunova O.A."/>
            <person name="Landesman E.O."/>
            <person name="Moiseenko K.V."/>
            <person name="Psurtseva N.V."/>
            <person name="Savinova O.S."/>
            <person name="Shakhova N.V."/>
            <person name="Tyazhelova T.V."/>
            <person name="Vasina D.V."/>
        </authorList>
    </citation>
    <scope>NUCLEOTIDE SEQUENCE [LARGE SCALE GENOMIC DNA]</scope>
    <source>
        <strain evidence="13 14">LE-BIN_3174</strain>
    </source>
</reference>
<dbReference type="InterPro" id="IPR022644">
    <property type="entry name" value="De-COase2_N"/>
</dbReference>
<dbReference type="InterPro" id="IPR000183">
    <property type="entry name" value="Orn/DAP/Arg_de-COase"/>
</dbReference>
<dbReference type="PANTHER" id="PTHR11482">
    <property type="entry name" value="ARGININE/DIAMINOPIMELATE/ORNITHINE DECARBOXYLASE"/>
    <property type="match status" value="1"/>
</dbReference>
<dbReference type="EMBL" id="RWJN01000477">
    <property type="protein sequence ID" value="TCD61342.1"/>
    <property type="molecule type" value="Genomic_DNA"/>
</dbReference>
<proteinExistence type="inferred from homology"/>
<gene>
    <name evidence="13" type="ORF">EIP91_008569</name>
</gene>
<dbReference type="AlphaFoldDB" id="A0A4R0R2N2"/>
<feature type="active site" description="Proton donor" evidence="9">
    <location>
        <position position="430"/>
    </location>
</feature>
<evidence type="ECO:0000256" key="9">
    <source>
        <dbReference type="PIRSR" id="PIRSR600183-50"/>
    </source>
</evidence>
<evidence type="ECO:0000256" key="7">
    <source>
        <dbReference type="ARBA" id="ARBA00046672"/>
    </source>
</evidence>
<dbReference type="EC" id="4.1.1.17" evidence="6"/>
<dbReference type="PANTHER" id="PTHR11482:SF6">
    <property type="entry name" value="ORNITHINE DECARBOXYLASE 1-RELATED"/>
    <property type="match status" value="1"/>
</dbReference>
<dbReference type="Pfam" id="PF02784">
    <property type="entry name" value="Orn_Arg_deC_N"/>
    <property type="match status" value="1"/>
</dbReference>
<dbReference type="PRINTS" id="PR01179">
    <property type="entry name" value="ODADCRBXLASE"/>
</dbReference>
<dbReference type="PROSITE" id="PS00878">
    <property type="entry name" value="ODR_DC_2_1"/>
    <property type="match status" value="1"/>
</dbReference>
<evidence type="ECO:0000256" key="4">
    <source>
        <dbReference type="ARBA" id="ARBA00023239"/>
    </source>
</evidence>
<dbReference type="InterPro" id="IPR029066">
    <property type="entry name" value="PLP-binding_barrel"/>
</dbReference>
<keyword evidence="3 9" id="KW-0663">Pyridoxal phosphate</keyword>
<dbReference type="SUPFAM" id="SSF50621">
    <property type="entry name" value="Alanine racemase C-terminal domain-like"/>
    <property type="match status" value="1"/>
</dbReference>
<dbReference type="OrthoDB" id="5034579at2759"/>
<evidence type="ECO:0000256" key="8">
    <source>
        <dbReference type="ARBA" id="ARBA00049127"/>
    </source>
</evidence>
<dbReference type="SUPFAM" id="SSF51419">
    <property type="entry name" value="PLP-binding barrel"/>
    <property type="match status" value="1"/>
</dbReference>
<evidence type="ECO:0000259" key="11">
    <source>
        <dbReference type="Pfam" id="PF00278"/>
    </source>
</evidence>
<sequence length="497" mass="54344">MSQVEVLRSSVTFDFDIDIFTSCSPCSPSTLSASFPREKRLTNALVSELLSVPSHIVRAEEDDEEEDVVVPGLPPVLRGHRDVHLRRGVMKAAELATENEPDAEKAFYVADLSYVYQQHLRWKKNLPEIEPFYAVKCNPDPYVLRLLAALGTGFDCASNGEINQVLSLGVDPSRLIFANPCKATSFIRQSAKAGVDKMTFDNTDELYKIARVHPGAKLVVRILTDDSKSLCRLGLKFGAPLVTVPALLAKAKELNLDVIGVSFHVGSGCFDSNAFADAVMRARAAFDMGKDAGYNFTLLDVGGGFEDPTFEATASVLKNALEEFFPARENLRIIAEPGRYYVAKAFSLAANVIARRAPPNSTEAAWSQETDTDSEHPTVMYYINDGVYGAFNCILFDHQTPQPYVLSLNGSFHVPSTVPLRASSVWGPTCDSIDCVCSVTQLPSTLQVGDWLAFDNMGAYTVCAASQFNGFQVSKVTYTTGGEHGKEVREVLRSFVA</sequence>
<evidence type="ECO:0000313" key="14">
    <source>
        <dbReference type="Proteomes" id="UP000292702"/>
    </source>
</evidence>
<dbReference type="InterPro" id="IPR022643">
    <property type="entry name" value="De-COase2_C"/>
</dbReference>